<dbReference type="GO" id="GO:0008641">
    <property type="term" value="F:ubiquitin-like modifier activating enzyme activity"/>
    <property type="evidence" value="ECO:0007669"/>
    <property type="project" value="InterPro"/>
</dbReference>
<evidence type="ECO:0000313" key="4">
    <source>
        <dbReference type="Proteomes" id="UP000190121"/>
    </source>
</evidence>
<feature type="domain" description="THIF-type NAD/FAD binding fold" evidence="2">
    <location>
        <begin position="15"/>
        <end position="233"/>
    </location>
</feature>
<reference evidence="4" key="1">
    <citation type="submission" date="2017-02" db="EMBL/GenBank/DDBJ databases">
        <authorList>
            <person name="Varghese N."/>
            <person name="Submissions S."/>
        </authorList>
    </citation>
    <scope>NUCLEOTIDE SEQUENCE [LARGE SCALE GENOMIC DNA]</scope>
    <source>
        <strain evidence="4">ATCC 51356</strain>
    </source>
</reference>
<dbReference type="GO" id="GO:0005829">
    <property type="term" value="C:cytosol"/>
    <property type="evidence" value="ECO:0007669"/>
    <property type="project" value="TreeGrafter"/>
</dbReference>
<dbReference type="RefSeq" id="WP_078737226.1">
    <property type="nucleotide sequence ID" value="NZ_FUXE01000014.1"/>
</dbReference>
<dbReference type="AlphaFoldDB" id="A0A1T4P4J3"/>
<dbReference type="Proteomes" id="UP000190121">
    <property type="component" value="Unassembled WGS sequence"/>
</dbReference>
<dbReference type="Gene3D" id="3.40.50.720">
    <property type="entry name" value="NAD(P)-binding Rossmann-like Domain"/>
    <property type="match status" value="1"/>
</dbReference>
<dbReference type="InterPro" id="IPR045886">
    <property type="entry name" value="ThiF/MoeB/HesA"/>
</dbReference>
<keyword evidence="4" id="KW-1185">Reference proteome</keyword>
<dbReference type="Pfam" id="PF00899">
    <property type="entry name" value="ThiF"/>
    <property type="match status" value="1"/>
</dbReference>
<dbReference type="PANTHER" id="PTHR10953:SF102">
    <property type="entry name" value="ADENYLYLTRANSFERASE AND SULFURTRANSFERASE MOCS3"/>
    <property type="match status" value="1"/>
</dbReference>
<sequence length="241" mass="26589">MNTPTPLNESEKERFARQILLPEIGEEGQARLHSKKVLVVGAGGLGSALLYYLVAAGIGEIGIIDFDKVSLSNLQRQILYTEEDLGLSKVLAAQKRLKSLNSDCLIHAYNERFTDQNAKRIAQNYDLIIDGCDNLTTRYLMDKTAEELAIPYLYGAVDSWGGQVSLFHYKGAGSYRVLFPQKDLNAEKREVPVLGAAVGIISSIMATETIKILLDLPNTLAGKLLLFDALTLRNDLLSIQF</sequence>
<dbReference type="OrthoDB" id="9804286at2"/>
<evidence type="ECO:0000313" key="3">
    <source>
        <dbReference type="EMBL" id="SJZ86369.1"/>
    </source>
</evidence>
<proteinExistence type="inferred from homology"/>
<comment type="similarity">
    <text evidence="1">Belongs to the HesA/MoeB/ThiF family.</text>
</comment>
<dbReference type="GO" id="GO:0004792">
    <property type="term" value="F:thiosulfate-cyanide sulfurtransferase activity"/>
    <property type="evidence" value="ECO:0007669"/>
    <property type="project" value="TreeGrafter"/>
</dbReference>
<organism evidence="3 4">
    <name type="scientific">Porphyromonas circumdentaria</name>
    <dbReference type="NCBI Taxonomy" id="29524"/>
    <lineage>
        <taxon>Bacteria</taxon>
        <taxon>Pseudomonadati</taxon>
        <taxon>Bacteroidota</taxon>
        <taxon>Bacteroidia</taxon>
        <taxon>Bacteroidales</taxon>
        <taxon>Porphyromonadaceae</taxon>
        <taxon>Porphyromonas</taxon>
    </lineage>
</organism>
<dbReference type="InterPro" id="IPR000594">
    <property type="entry name" value="ThiF_NAD_FAD-bd"/>
</dbReference>
<dbReference type="CDD" id="cd00757">
    <property type="entry name" value="ThiF_MoeB_HesA_family"/>
    <property type="match status" value="1"/>
</dbReference>
<evidence type="ECO:0000256" key="1">
    <source>
        <dbReference type="ARBA" id="ARBA00009919"/>
    </source>
</evidence>
<dbReference type="FunFam" id="3.40.50.720:FF:000080">
    <property type="entry name" value="Thiazole biosynthesis adenylyltransferase ThiF"/>
    <property type="match status" value="1"/>
</dbReference>
<dbReference type="GO" id="GO:0016779">
    <property type="term" value="F:nucleotidyltransferase activity"/>
    <property type="evidence" value="ECO:0007669"/>
    <property type="project" value="UniProtKB-KW"/>
</dbReference>
<keyword evidence="3" id="KW-0808">Transferase</keyword>
<dbReference type="GO" id="GO:0008146">
    <property type="term" value="F:sulfotransferase activity"/>
    <property type="evidence" value="ECO:0007669"/>
    <property type="project" value="TreeGrafter"/>
</dbReference>
<gene>
    <name evidence="3" type="ORF">SAMN02745171_01323</name>
</gene>
<keyword evidence="3" id="KW-0548">Nucleotidyltransferase</keyword>
<protein>
    <submittedName>
        <fullName evidence="3">Adenylyltransferase and sulfurtransferase</fullName>
    </submittedName>
</protein>
<dbReference type="SUPFAM" id="SSF69572">
    <property type="entry name" value="Activating enzymes of the ubiquitin-like proteins"/>
    <property type="match status" value="1"/>
</dbReference>
<dbReference type="EMBL" id="FUXE01000014">
    <property type="protein sequence ID" value="SJZ86369.1"/>
    <property type="molecule type" value="Genomic_DNA"/>
</dbReference>
<name>A0A1T4P4J3_9PORP</name>
<accession>A0A1T4P4J3</accession>
<evidence type="ECO:0000259" key="2">
    <source>
        <dbReference type="Pfam" id="PF00899"/>
    </source>
</evidence>
<dbReference type="InterPro" id="IPR035985">
    <property type="entry name" value="Ubiquitin-activating_enz"/>
</dbReference>
<dbReference type="STRING" id="29524.SAMN02745171_01323"/>
<dbReference type="PANTHER" id="PTHR10953">
    <property type="entry name" value="UBIQUITIN-ACTIVATING ENZYME E1"/>
    <property type="match status" value="1"/>
</dbReference>